<evidence type="ECO:0000259" key="5">
    <source>
        <dbReference type="PROSITE" id="PS50865"/>
    </source>
</evidence>
<proteinExistence type="predicted"/>
<dbReference type="Pfam" id="PF01753">
    <property type="entry name" value="zf-MYND"/>
    <property type="match status" value="1"/>
</dbReference>
<evidence type="ECO:0000256" key="2">
    <source>
        <dbReference type="ARBA" id="ARBA00022771"/>
    </source>
</evidence>
<dbReference type="RefSeq" id="XP_033444391.1">
    <property type="nucleotide sequence ID" value="XM_033596967.1"/>
</dbReference>
<dbReference type="Proteomes" id="UP000800082">
    <property type="component" value="Unassembled WGS sequence"/>
</dbReference>
<protein>
    <recommendedName>
        <fullName evidence="5">MYND-type domain-containing protein</fullName>
    </recommendedName>
</protein>
<evidence type="ECO:0000313" key="7">
    <source>
        <dbReference type="Proteomes" id="UP000800082"/>
    </source>
</evidence>
<dbReference type="PROSITE" id="PS50865">
    <property type="entry name" value="ZF_MYND_2"/>
    <property type="match status" value="1"/>
</dbReference>
<dbReference type="EMBL" id="ML978997">
    <property type="protein sequence ID" value="KAF1924138.1"/>
    <property type="molecule type" value="Genomic_DNA"/>
</dbReference>
<evidence type="ECO:0000256" key="3">
    <source>
        <dbReference type="ARBA" id="ARBA00022833"/>
    </source>
</evidence>
<evidence type="ECO:0000313" key="6">
    <source>
        <dbReference type="EMBL" id="KAF1924138.1"/>
    </source>
</evidence>
<dbReference type="GeneID" id="54354634"/>
<keyword evidence="3" id="KW-0862">Zinc</keyword>
<evidence type="ECO:0000256" key="4">
    <source>
        <dbReference type="PROSITE-ProRule" id="PRU00134"/>
    </source>
</evidence>
<gene>
    <name evidence="6" type="ORF">M421DRAFT_73515</name>
</gene>
<dbReference type="PROSITE" id="PS01360">
    <property type="entry name" value="ZF_MYND_1"/>
    <property type="match status" value="1"/>
</dbReference>
<sequence length="239" mass="27125">MANEIKTCAHCKETAEARGIPRLQACARCKTAVYCGRDCQKADYKSHKKVCPRPGEHSNPYSAPRLHDLERQVPDPFTRLDKGTYLHDRPESDTFKLLVDSFRIRQADDFDYEHKTTPPSIYTGAASSTEPFRQYLNKATACKGLLPPWWTPDKIEECVAFGRSGAWSDIRKKVTKHEVIQHYGYEKMPLQLRLLAEAIYGVGTMGHNGSDVRKMMRQMESGGLPNGQTMSMIDVSQKR</sequence>
<dbReference type="InterPro" id="IPR002893">
    <property type="entry name" value="Znf_MYND"/>
</dbReference>
<keyword evidence="7" id="KW-1185">Reference proteome</keyword>
<dbReference type="AlphaFoldDB" id="A0A6A5RAB9"/>
<keyword evidence="2 4" id="KW-0863">Zinc-finger</keyword>
<dbReference type="OrthoDB" id="432970at2759"/>
<name>A0A6A5RAB9_9PLEO</name>
<reference evidence="6" key="1">
    <citation type="journal article" date="2020" name="Stud. Mycol.">
        <title>101 Dothideomycetes genomes: a test case for predicting lifestyles and emergence of pathogens.</title>
        <authorList>
            <person name="Haridas S."/>
            <person name="Albert R."/>
            <person name="Binder M."/>
            <person name="Bloem J."/>
            <person name="Labutti K."/>
            <person name="Salamov A."/>
            <person name="Andreopoulos B."/>
            <person name="Baker S."/>
            <person name="Barry K."/>
            <person name="Bills G."/>
            <person name="Bluhm B."/>
            <person name="Cannon C."/>
            <person name="Castanera R."/>
            <person name="Culley D."/>
            <person name="Daum C."/>
            <person name="Ezra D."/>
            <person name="Gonzalez J."/>
            <person name="Henrissat B."/>
            <person name="Kuo A."/>
            <person name="Liang C."/>
            <person name="Lipzen A."/>
            <person name="Lutzoni F."/>
            <person name="Magnuson J."/>
            <person name="Mondo S."/>
            <person name="Nolan M."/>
            <person name="Ohm R."/>
            <person name="Pangilinan J."/>
            <person name="Park H.-J."/>
            <person name="Ramirez L."/>
            <person name="Alfaro M."/>
            <person name="Sun H."/>
            <person name="Tritt A."/>
            <person name="Yoshinaga Y."/>
            <person name="Zwiers L.-H."/>
            <person name="Turgeon B."/>
            <person name="Goodwin S."/>
            <person name="Spatafora J."/>
            <person name="Crous P."/>
            <person name="Grigoriev I."/>
        </authorList>
    </citation>
    <scope>NUCLEOTIDE SEQUENCE</scope>
    <source>
        <strain evidence="6">CBS 183.55</strain>
    </source>
</reference>
<dbReference type="GO" id="GO:0008270">
    <property type="term" value="F:zinc ion binding"/>
    <property type="evidence" value="ECO:0007669"/>
    <property type="project" value="UniProtKB-KW"/>
</dbReference>
<feature type="domain" description="MYND-type" evidence="5">
    <location>
        <begin position="8"/>
        <end position="51"/>
    </location>
</feature>
<keyword evidence="1" id="KW-0479">Metal-binding</keyword>
<accession>A0A6A5RAB9</accession>
<dbReference type="Gene3D" id="6.10.140.2220">
    <property type="match status" value="1"/>
</dbReference>
<evidence type="ECO:0000256" key="1">
    <source>
        <dbReference type="ARBA" id="ARBA00022723"/>
    </source>
</evidence>
<dbReference type="SUPFAM" id="SSF144232">
    <property type="entry name" value="HIT/MYND zinc finger-like"/>
    <property type="match status" value="1"/>
</dbReference>
<organism evidence="6 7">
    <name type="scientific">Didymella exigua CBS 183.55</name>
    <dbReference type="NCBI Taxonomy" id="1150837"/>
    <lineage>
        <taxon>Eukaryota</taxon>
        <taxon>Fungi</taxon>
        <taxon>Dikarya</taxon>
        <taxon>Ascomycota</taxon>
        <taxon>Pezizomycotina</taxon>
        <taxon>Dothideomycetes</taxon>
        <taxon>Pleosporomycetidae</taxon>
        <taxon>Pleosporales</taxon>
        <taxon>Pleosporineae</taxon>
        <taxon>Didymellaceae</taxon>
        <taxon>Didymella</taxon>
    </lineage>
</organism>